<feature type="domain" description="Gamma-glutamylcyclotransferase AIG2-like" evidence="2">
    <location>
        <begin position="6"/>
        <end position="130"/>
    </location>
</feature>
<evidence type="ECO:0000256" key="1">
    <source>
        <dbReference type="ARBA" id="ARBA00023239"/>
    </source>
</evidence>
<dbReference type="CDD" id="cd06661">
    <property type="entry name" value="GGCT_like"/>
    <property type="match status" value="2"/>
</dbReference>
<sequence>MEMINVFVYGTLRRGGGNHQLIAEYVQSVHEATVKGMLFHLPYGYPAMVDGRGTVRGEILELSNPETTLTILDELEGYHGPGQSNEYERITVTAVTADGNKYICYTYVYPEEQREWLEQNAQPIFGGDWMAFLHPKDEVMYFAYGSCMSERDFRRTVPHFEVMGRAVLDDYRLAFTRYSSGRQGGVADIVPSPGDRVEGVLYKISSRYVKDLDWREGVPAGVYRREYIDVQHNGQLVSALTYVVVEKQLDEIAPSESYASIILDEGTSLLSPQYIEQVRRHIETLQKKGR</sequence>
<evidence type="ECO:0000259" key="2">
    <source>
        <dbReference type="Pfam" id="PF06094"/>
    </source>
</evidence>
<evidence type="ECO:0000313" key="4">
    <source>
        <dbReference type="Proteomes" id="UP001297580"/>
    </source>
</evidence>
<dbReference type="PANTHER" id="PTHR12935">
    <property type="entry name" value="GAMMA-GLUTAMYLCYCLOTRANSFERASE"/>
    <property type="match status" value="1"/>
</dbReference>
<feature type="domain" description="Gamma-glutamylcyclotransferase AIG2-like" evidence="2">
    <location>
        <begin position="141"/>
        <end position="258"/>
    </location>
</feature>
<gene>
    <name evidence="3" type="ORF">HSX42_04870</name>
</gene>
<dbReference type="InterPro" id="IPR013024">
    <property type="entry name" value="GGCT-like"/>
</dbReference>
<dbReference type="EMBL" id="CP133461">
    <property type="protein sequence ID" value="WMV77115.1"/>
    <property type="molecule type" value="Genomic_DNA"/>
</dbReference>
<dbReference type="InterPro" id="IPR009288">
    <property type="entry name" value="AIG2-like_dom"/>
</dbReference>
<keyword evidence="4" id="KW-1185">Reference proteome</keyword>
<keyword evidence="1" id="KW-0456">Lyase</keyword>
<dbReference type="Proteomes" id="UP001297580">
    <property type="component" value="Chromosome"/>
</dbReference>
<proteinExistence type="predicted"/>
<accession>A0ABY9QF72</accession>
<dbReference type="RefSeq" id="WP_236934112.1">
    <property type="nucleotide sequence ID" value="NZ_CP133461.1"/>
</dbReference>
<dbReference type="SUPFAM" id="SSF110857">
    <property type="entry name" value="Gamma-glutamyl cyclotransferase-like"/>
    <property type="match status" value="2"/>
</dbReference>
<dbReference type="InterPro" id="IPR017939">
    <property type="entry name" value="G-Glutamylcylcotransferase"/>
</dbReference>
<name>A0ABY9QF72_GEOTD</name>
<dbReference type="InterPro" id="IPR036568">
    <property type="entry name" value="GGCT-like_sf"/>
</dbReference>
<dbReference type="Gene3D" id="3.10.490.10">
    <property type="entry name" value="Gamma-glutamyl cyclotransferase-like"/>
    <property type="match status" value="2"/>
</dbReference>
<organism evidence="3 4">
    <name type="scientific">Geobacillus thermodenitrificans</name>
    <dbReference type="NCBI Taxonomy" id="33940"/>
    <lineage>
        <taxon>Bacteria</taxon>
        <taxon>Bacillati</taxon>
        <taxon>Bacillota</taxon>
        <taxon>Bacilli</taxon>
        <taxon>Bacillales</taxon>
        <taxon>Anoxybacillaceae</taxon>
        <taxon>Geobacillus</taxon>
    </lineage>
</organism>
<evidence type="ECO:0000313" key="3">
    <source>
        <dbReference type="EMBL" id="WMV77115.1"/>
    </source>
</evidence>
<reference evidence="3 4" key="1">
    <citation type="submission" date="2023-08" db="EMBL/GenBank/DDBJ databases">
        <title>Complete genome sequence of Geobacillus thermodenitrificans K1041, a genetically tractable strain representative of the genus Geobacillus.</title>
        <authorList>
            <person name="Kani S."/>
            <person name="Suzuki H."/>
        </authorList>
    </citation>
    <scope>NUCLEOTIDE SEQUENCE [LARGE SCALE GENOMIC DNA]</scope>
    <source>
        <strain evidence="3 4">K1041</strain>
    </source>
</reference>
<protein>
    <submittedName>
        <fullName evidence="3">Gamma-glutamylcyclotransferase</fullName>
    </submittedName>
</protein>
<dbReference type="PANTHER" id="PTHR12935:SF0">
    <property type="entry name" value="GAMMA-GLUTAMYLCYCLOTRANSFERASE"/>
    <property type="match status" value="1"/>
</dbReference>
<dbReference type="Pfam" id="PF06094">
    <property type="entry name" value="GGACT"/>
    <property type="match status" value="2"/>
</dbReference>